<dbReference type="InterPro" id="IPR020449">
    <property type="entry name" value="Tscrpt_reg_AraC-type_HTH"/>
</dbReference>
<keyword evidence="1" id="KW-0805">Transcription regulation</keyword>
<dbReference type="InterPro" id="IPR009057">
    <property type="entry name" value="Homeodomain-like_sf"/>
</dbReference>
<dbReference type="PRINTS" id="PR00032">
    <property type="entry name" value="HTHARAC"/>
</dbReference>
<dbReference type="AlphaFoldDB" id="A0A6N9HM32"/>
<comment type="caution">
    <text evidence="5">The sequence shown here is derived from an EMBL/GenBank/DDBJ whole genome shotgun (WGS) entry which is preliminary data.</text>
</comment>
<keyword evidence="6" id="KW-1185">Reference proteome</keyword>
<accession>A0A6N9HM32</accession>
<evidence type="ECO:0000313" key="6">
    <source>
        <dbReference type="Proteomes" id="UP000448575"/>
    </source>
</evidence>
<evidence type="ECO:0000313" key="5">
    <source>
        <dbReference type="EMBL" id="MYN04718.1"/>
    </source>
</evidence>
<dbReference type="PROSITE" id="PS00041">
    <property type="entry name" value="HTH_ARAC_FAMILY_1"/>
    <property type="match status" value="1"/>
</dbReference>
<keyword evidence="3" id="KW-0804">Transcription</keyword>
<dbReference type="InterPro" id="IPR018062">
    <property type="entry name" value="HTH_AraC-typ_CS"/>
</dbReference>
<dbReference type="InterPro" id="IPR018060">
    <property type="entry name" value="HTH_AraC"/>
</dbReference>
<dbReference type="PROSITE" id="PS01124">
    <property type="entry name" value="HTH_ARAC_FAMILY_2"/>
    <property type="match status" value="1"/>
</dbReference>
<dbReference type="Pfam" id="PF12833">
    <property type="entry name" value="HTH_18"/>
    <property type="match status" value="1"/>
</dbReference>
<dbReference type="GO" id="GO:0003700">
    <property type="term" value="F:DNA-binding transcription factor activity"/>
    <property type="evidence" value="ECO:0007669"/>
    <property type="project" value="InterPro"/>
</dbReference>
<feature type="domain" description="HTH araC/xylS-type" evidence="4">
    <location>
        <begin position="194"/>
        <end position="292"/>
    </location>
</feature>
<dbReference type="PANTHER" id="PTHR46796:SF6">
    <property type="entry name" value="ARAC SUBFAMILY"/>
    <property type="match status" value="1"/>
</dbReference>
<organism evidence="5 6">
    <name type="scientific">Pseudoduganella guangdongensis</name>
    <dbReference type="NCBI Taxonomy" id="2692179"/>
    <lineage>
        <taxon>Bacteria</taxon>
        <taxon>Pseudomonadati</taxon>
        <taxon>Pseudomonadota</taxon>
        <taxon>Betaproteobacteria</taxon>
        <taxon>Burkholderiales</taxon>
        <taxon>Oxalobacteraceae</taxon>
        <taxon>Telluria group</taxon>
        <taxon>Pseudoduganella</taxon>
    </lineage>
</organism>
<sequence length="297" mass="32124">MENTDELRQWFRRAGVEALRSCVGPLPASGAALARWSSEVPAQAVMSVSPHPGTYRLALIMEPLDARIWHGDTPVWGGTIGANRFRLCPPGEQGRWSQLSGCDIVNLFLPVPLVDRLALQRGEDAAATLAASAFTSDRMVCELVRKMLDAQALAGPLAGELCDHLVIALACYLLEHYSQPCAAASSTLGGARLRRVLRHIAQHLDTPLANAELAALCGMSAAHFSREFHRAVGSPPHRYVLTQRLEQACKALAGGTARIGDIADEFGFHSASHFTRAFTAEYGRSPAAWRAHHSNNC</sequence>
<dbReference type="RefSeq" id="WP_161027677.1">
    <property type="nucleotide sequence ID" value="NZ_WWCJ01000020.1"/>
</dbReference>
<evidence type="ECO:0000256" key="3">
    <source>
        <dbReference type="ARBA" id="ARBA00023163"/>
    </source>
</evidence>
<dbReference type="GO" id="GO:0043565">
    <property type="term" value="F:sequence-specific DNA binding"/>
    <property type="evidence" value="ECO:0007669"/>
    <property type="project" value="InterPro"/>
</dbReference>
<dbReference type="SUPFAM" id="SSF46689">
    <property type="entry name" value="Homeodomain-like"/>
    <property type="match status" value="2"/>
</dbReference>
<dbReference type="EMBL" id="WWCJ01000020">
    <property type="protein sequence ID" value="MYN04718.1"/>
    <property type="molecule type" value="Genomic_DNA"/>
</dbReference>
<dbReference type="PANTHER" id="PTHR46796">
    <property type="entry name" value="HTH-TYPE TRANSCRIPTIONAL ACTIVATOR RHAS-RELATED"/>
    <property type="match status" value="1"/>
</dbReference>
<protein>
    <submittedName>
        <fullName evidence="5">Helix-turn-helix domain-containing protein</fullName>
    </submittedName>
</protein>
<name>A0A6N9HM32_9BURK</name>
<dbReference type="Proteomes" id="UP000448575">
    <property type="component" value="Unassembled WGS sequence"/>
</dbReference>
<reference evidence="5 6" key="1">
    <citation type="submission" date="2019-12" db="EMBL/GenBank/DDBJ databases">
        <title>Novel species isolated from a subtropical stream in China.</title>
        <authorList>
            <person name="Lu H."/>
        </authorList>
    </citation>
    <scope>NUCLEOTIDE SEQUENCE [LARGE SCALE GENOMIC DNA]</scope>
    <source>
        <strain evidence="5 6">DS3</strain>
    </source>
</reference>
<dbReference type="InterPro" id="IPR050204">
    <property type="entry name" value="AraC_XylS_family_regulators"/>
</dbReference>
<gene>
    <name evidence="5" type="ORF">GTP41_21730</name>
</gene>
<evidence type="ECO:0000259" key="4">
    <source>
        <dbReference type="PROSITE" id="PS01124"/>
    </source>
</evidence>
<dbReference type="SMART" id="SM00342">
    <property type="entry name" value="HTH_ARAC"/>
    <property type="match status" value="1"/>
</dbReference>
<evidence type="ECO:0000256" key="2">
    <source>
        <dbReference type="ARBA" id="ARBA00023125"/>
    </source>
</evidence>
<evidence type="ECO:0000256" key="1">
    <source>
        <dbReference type="ARBA" id="ARBA00023015"/>
    </source>
</evidence>
<keyword evidence="2" id="KW-0238">DNA-binding</keyword>
<dbReference type="Gene3D" id="1.10.10.60">
    <property type="entry name" value="Homeodomain-like"/>
    <property type="match status" value="2"/>
</dbReference>
<proteinExistence type="predicted"/>